<name>A0AAW1NQU5_9CHLO</name>
<dbReference type="AlphaFoldDB" id="A0AAW1NQU5"/>
<protein>
    <submittedName>
        <fullName evidence="1">Uncharacterized protein</fullName>
    </submittedName>
</protein>
<evidence type="ECO:0000313" key="2">
    <source>
        <dbReference type="Proteomes" id="UP001465755"/>
    </source>
</evidence>
<reference evidence="1 2" key="1">
    <citation type="journal article" date="2024" name="Nat. Commun.">
        <title>Phylogenomics reveals the evolutionary origins of lichenization in chlorophyte algae.</title>
        <authorList>
            <person name="Puginier C."/>
            <person name="Libourel C."/>
            <person name="Otte J."/>
            <person name="Skaloud P."/>
            <person name="Haon M."/>
            <person name="Grisel S."/>
            <person name="Petersen M."/>
            <person name="Berrin J.G."/>
            <person name="Delaux P.M."/>
            <person name="Dal Grande F."/>
            <person name="Keller J."/>
        </authorList>
    </citation>
    <scope>NUCLEOTIDE SEQUENCE [LARGE SCALE GENOMIC DNA]</scope>
    <source>
        <strain evidence="1 2">SAG 2036</strain>
    </source>
</reference>
<organism evidence="1 2">
    <name type="scientific">Symbiochloris irregularis</name>
    <dbReference type="NCBI Taxonomy" id="706552"/>
    <lineage>
        <taxon>Eukaryota</taxon>
        <taxon>Viridiplantae</taxon>
        <taxon>Chlorophyta</taxon>
        <taxon>core chlorophytes</taxon>
        <taxon>Trebouxiophyceae</taxon>
        <taxon>Trebouxiales</taxon>
        <taxon>Trebouxiaceae</taxon>
        <taxon>Symbiochloris</taxon>
    </lineage>
</organism>
<dbReference type="EMBL" id="JALJOQ010000142">
    <property type="protein sequence ID" value="KAK9794081.1"/>
    <property type="molecule type" value="Genomic_DNA"/>
</dbReference>
<comment type="caution">
    <text evidence="1">The sequence shown here is derived from an EMBL/GenBank/DDBJ whole genome shotgun (WGS) entry which is preliminary data.</text>
</comment>
<sequence length="571" mass="63305">MIQPAKQEAYGPDFGVSFYTHVPASAARPLKVGFNNMTSQAATGNLREETKPLWCVRTARKLWIDHGRPTNPAVVEDHEKEQWDKFSTALMRLLIDQGVYESTKEPTIAGCFKAYKWLFRLVTNDLVYHAMEALLCEQQDGQAASGWKLGLERDNLKNLFAGRAFAGERLQNCLQALQSFLLDKCDSFVPLPSSSCIARSFPAEPGPDEDQLLVGMASKQEIWLQLQEAQQSEAMKLQLLQLTGVESLAQSAMHDQLMADIYKGRRGARATVPARQDLSPELQHYKEHELGFHSISRAQLVSKTVAIFKAMQGLHMAMYALSPAVTRFFAEVEANSQKSGVSLKGSTSPAMQSLQACIREDYINCDMQPSLWLWQSTDPGVLQRHFKGLTELYTRTKIAFTPADQDWFQLAAHMHQHLLEDNARGANWPRFVKSLQENVDKFIGAATLLGGVITTSATWKTREVAIPQLRHSDAWANAVGRPLASDPAMRGMAGSAFRTLLLVDRPCTLASEQLSFDSALKLKYFEVLGNILALLQQGSLHAELIQACKGLPTAPGIVIVDPPLAELPPTT</sequence>
<gene>
    <name evidence="1" type="ORF">WJX73_010790</name>
</gene>
<evidence type="ECO:0000313" key="1">
    <source>
        <dbReference type="EMBL" id="KAK9794081.1"/>
    </source>
</evidence>
<proteinExistence type="predicted"/>
<accession>A0AAW1NQU5</accession>
<dbReference type="Proteomes" id="UP001465755">
    <property type="component" value="Unassembled WGS sequence"/>
</dbReference>
<keyword evidence="2" id="KW-1185">Reference proteome</keyword>